<dbReference type="EMBL" id="BGPR01000882">
    <property type="protein sequence ID" value="GBM39021.1"/>
    <property type="molecule type" value="Genomic_DNA"/>
</dbReference>
<comment type="caution">
    <text evidence="1">The sequence shown here is derived from an EMBL/GenBank/DDBJ whole genome shotgun (WGS) entry which is preliminary data.</text>
</comment>
<dbReference type="AlphaFoldDB" id="A0A4Y2FCT7"/>
<proteinExistence type="predicted"/>
<protein>
    <submittedName>
        <fullName evidence="1">Uncharacterized protein</fullName>
    </submittedName>
</protein>
<evidence type="ECO:0000313" key="2">
    <source>
        <dbReference type="Proteomes" id="UP000499080"/>
    </source>
</evidence>
<accession>A0A4Y2FCT7</accession>
<organism evidence="1 2">
    <name type="scientific">Araneus ventricosus</name>
    <name type="common">Orbweaver spider</name>
    <name type="synonym">Epeira ventricosa</name>
    <dbReference type="NCBI Taxonomy" id="182803"/>
    <lineage>
        <taxon>Eukaryota</taxon>
        <taxon>Metazoa</taxon>
        <taxon>Ecdysozoa</taxon>
        <taxon>Arthropoda</taxon>
        <taxon>Chelicerata</taxon>
        <taxon>Arachnida</taxon>
        <taxon>Araneae</taxon>
        <taxon>Araneomorphae</taxon>
        <taxon>Entelegynae</taxon>
        <taxon>Araneoidea</taxon>
        <taxon>Araneidae</taxon>
        <taxon>Araneus</taxon>
    </lineage>
</organism>
<dbReference type="Proteomes" id="UP000499080">
    <property type="component" value="Unassembled WGS sequence"/>
</dbReference>
<gene>
    <name evidence="1" type="ORF">AVEN_70198_1</name>
</gene>
<name>A0A4Y2FCT7_ARAVE</name>
<evidence type="ECO:0000313" key="1">
    <source>
        <dbReference type="EMBL" id="GBM39021.1"/>
    </source>
</evidence>
<keyword evidence="2" id="KW-1185">Reference proteome</keyword>
<reference evidence="1 2" key="1">
    <citation type="journal article" date="2019" name="Sci. Rep.">
        <title>Orb-weaving spider Araneus ventricosus genome elucidates the spidroin gene catalogue.</title>
        <authorList>
            <person name="Kono N."/>
            <person name="Nakamura H."/>
            <person name="Ohtoshi R."/>
            <person name="Moran D.A.P."/>
            <person name="Shinohara A."/>
            <person name="Yoshida Y."/>
            <person name="Fujiwara M."/>
            <person name="Mori M."/>
            <person name="Tomita M."/>
            <person name="Arakawa K."/>
        </authorList>
    </citation>
    <scope>NUCLEOTIDE SEQUENCE [LARGE SCALE GENOMIC DNA]</scope>
</reference>
<sequence>MGYARVGRFRIGTQSMFPREFPGHHVKVNVYKDVGLGELLQRISDRISHRAVLEAVMSREKNLLRCLSKDCQICTIKKEGEAEQRVADTCRGISGIRHGKAIAGPISVRDRARLPIRPNARHLQPG</sequence>